<evidence type="ECO:0000313" key="1">
    <source>
        <dbReference type="EMBL" id="MBI8989074.1"/>
    </source>
</evidence>
<reference evidence="1" key="1">
    <citation type="submission" date="2020-12" db="EMBL/GenBank/DDBJ databases">
        <title>Genome public.</title>
        <authorList>
            <person name="Sun Q."/>
        </authorList>
    </citation>
    <scope>NUCLEOTIDE SEQUENCE</scope>
    <source>
        <strain evidence="1">CCM 8863</strain>
    </source>
</reference>
<dbReference type="RefSeq" id="WP_198738094.1">
    <property type="nucleotide sequence ID" value="NZ_JAEIOS010000011.1"/>
</dbReference>
<evidence type="ECO:0000313" key="2">
    <source>
        <dbReference type="Proteomes" id="UP000645966"/>
    </source>
</evidence>
<dbReference type="EMBL" id="JAEIOS010000011">
    <property type="protein sequence ID" value="MBI8989074.1"/>
    <property type="molecule type" value="Genomic_DNA"/>
</dbReference>
<keyword evidence="2" id="KW-1185">Reference proteome</keyword>
<sequence>MSEDLASIGLRYDRWQDAVEAAIASGQLSVTGEVRGGQLIQFADPSGACINILAVEPFATWAGFESTTDALGHVNMITDVLAFCDVVTGDGEQIASITANLAQGPLLVDENAQQWQQLAITALGVDTTVYPSAEEFTAEKGGEVGMLVSHGAAVVLAGDGSRVPDAGATLTAEVRSAEYRTTALSGQRFIHCAIEAPFPMDLCLPDSPQLPERGSVVAGTVMLTAAVKMPAGCGSGGGGCGCGSGGCG</sequence>
<name>A0A934M6Z7_9CORY</name>
<comment type="caution">
    <text evidence="1">The sequence shown here is derived from an EMBL/GenBank/DDBJ whole genome shotgun (WGS) entry which is preliminary data.</text>
</comment>
<accession>A0A934M6Z7</accession>
<gene>
    <name evidence="1" type="ORF">JDV75_04790</name>
</gene>
<proteinExistence type="predicted"/>
<organism evidence="1 2">
    <name type="scientific">Corynebacterium meridianum</name>
    <dbReference type="NCBI Taxonomy" id="2765363"/>
    <lineage>
        <taxon>Bacteria</taxon>
        <taxon>Bacillati</taxon>
        <taxon>Actinomycetota</taxon>
        <taxon>Actinomycetes</taxon>
        <taxon>Mycobacteriales</taxon>
        <taxon>Corynebacteriaceae</taxon>
        <taxon>Corynebacterium</taxon>
    </lineage>
</organism>
<protein>
    <submittedName>
        <fullName evidence="1">Uncharacterized protein</fullName>
    </submittedName>
</protein>
<dbReference type="Proteomes" id="UP000645966">
    <property type="component" value="Unassembled WGS sequence"/>
</dbReference>
<dbReference type="AlphaFoldDB" id="A0A934M6Z7"/>